<reference evidence="2" key="1">
    <citation type="submission" date="2023-07" db="EMBL/GenBank/DDBJ databases">
        <title>A chromosome-level genome assembly of Lolium multiflorum.</title>
        <authorList>
            <person name="Chen Y."/>
            <person name="Copetti D."/>
            <person name="Kolliker R."/>
            <person name="Studer B."/>
        </authorList>
    </citation>
    <scope>NUCLEOTIDE SEQUENCE</scope>
    <source>
        <strain evidence="2">02402/16</strain>
        <tissue evidence="2">Leaf</tissue>
    </source>
</reference>
<evidence type="ECO:0000313" key="2">
    <source>
        <dbReference type="EMBL" id="KAK1645271.1"/>
    </source>
</evidence>
<dbReference type="InterPro" id="IPR036047">
    <property type="entry name" value="F-box-like_dom_sf"/>
</dbReference>
<dbReference type="InterPro" id="IPR001810">
    <property type="entry name" value="F-box_dom"/>
</dbReference>
<dbReference type="EMBL" id="JAUUTY010000004">
    <property type="protein sequence ID" value="KAK1645271.1"/>
    <property type="molecule type" value="Genomic_DNA"/>
</dbReference>
<dbReference type="Proteomes" id="UP001231189">
    <property type="component" value="Unassembled WGS sequence"/>
</dbReference>
<dbReference type="SUPFAM" id="SSF81383">
    <property type="entry name" value="F-box domain"/>
    <property type="match status" value="1"/>
</dbReference>
<evidence type="ECO:0000313" key="3">
    <source>
        <dbReference type="Proteomes" id="UP001231189"/>
    </source>
</evidence>
<protein>
    <recommendedName>
        <fullName evidence="1">F-box domain-containing protein</fullName>
    </recommendedName>
</protein>
<dbReference type="PANTHER" id="PTHR34591:SF54">
    <property type="entry name" value="F-BOX DOMAIN CONTAINING PROTEIN, EXPRESSED"/>
    <property type="match status" value="1"/>
</dbReference>
<dbReference type="AlphaFoldDB" id="A0AAD8W677"/>
<dbReference type="Pfam" id="PF00646">
    <property type="entry name" value="F-box"/>
    <property type="match status" value="1"/>
</dbReference>
<dbReference type="PANTHER" id="PTHR34591">
    <property type="entry name" value="OS03G0653100 PROTEIN-RELATED"/>
    <property type="match status" value="1"/>
</dbReference>
<organism evidence="2 3">
    <name type="scientific">Lolium multiflorum</name>
    <name type="common">Italian ryegrass</name>
    <name type="synonym">Lolium perenne subsp. multiflorum</name>
    <dbReference type="NCBI Taxonomy" id="4521"/>
    <lineage>
        <taxon>Eukaryota</taxon>
        <taxon>Viridiplantae</taxon>
        <taxon>Streptophyta</taxon>
        <taxon>Embryophyta</taxon>
        <taxon>Tracheophyta</taxon>
        <taxon>Spermatophyta</taxon>
        <taxon>Magnoliopsida</taxon>
        <taxon>Liliopsida</taxon>
        <taxon>Poales</taxon>
        <taxon>Poaceae</taxon>
        <taxon>BOP clade</taxon>
        <taxon>Pooideae</taxon>
        <taxon>Poodae</taxon>
        <taxon>Poeae</taxon>
        <taxon>Poeae Chloroplast Group 2 (Poeae type)</taxon>
        <taxon>Loliodinae</taxon>
        <taxon>Loliinae</taxon>
        <taxon>Lolium</taxon>
    </lineage>
</organism>
<feature type="domain" description="F-box" evidence="1">
    <location>
        <begin position="5"/>
        <end position="40"/>
    </location>
</feature>
<accession>A0AAD8W677</accession>
<comment type="caution">
    <text evidence="2">The sequence shown here is derived from an EMBL/GenBank/DDBJ whole genome shotgun (WGS) entry which is preliminary data.</text>
</comment>
<evidence type="ECO:0000259" key="1">
    <source>
        <dbReference type="Pfam" id="PF00646"/>
    </source>
</evidence>
<sequence>MTRLLPDDTLAAVLVRLAPRGIAASRCVCKVWRDIIDARHILRADLLPLSLAGIFIDFRELRYSEFFCRPPPREGLGVRERIDCGVVDHCNGLLLLYDSVANPVMGWEEPLPPRPPPSLGMEYLFEDKYIVFDPATSPHYQVFHVPLVLNSELARKQINPAMVELEWPPSSFVMWVFSSVNGQWEEKAFVRQGPPAGTIAQLTAFQWYDACHAVYWRGALYVQREHHFVIRLSLLDSTYLVIKPPNILQSVRGQHSYLGKSKKGVYYVLMLGNSYRLQVWVLEESRDEYAEWMLEHDVDLQVLLRRLNDRSQAYGPWILQDVNYNEDKHIAIYNDNESTIVDHDFEWNSDDDALDTEDMVDAGNHNGASVLGLHPFKEIVFLSYSISRGFAYHLSTSKLEDIGSIYPKYYREVSSPHRDIQDFFPYTPCWME</sequence>
<name>A0AAD8W677_LOLMU</name>
<keyword evidence="3" id="KW-1185">Reference proteome</keyword>
<proteinExistence type="predicted"/>
<gene>
    <name evidence="2" type="ORF">QYE76_063076</name>
</gene>